<dbReference type="PROSITE" id="PS51257">
    <property type="entry name" value="PROKAR_LIPOPROTEIN"/>
    <property type="match status" value="1"/>
</dbReference>
<protein>
    <recommendedName>
        <fullName evidence="4">Lipoprotein</fullName>
    </recommendedName>
</protein>
<dbReference type="EMBL" id="JWHR01000109">
    <property type="protein sequence ID" value="KHS56754.1"/>
    <property type="molecule type" value="Genomic_DNA"/>
</dbReference>
<organism evidence="2 3">
    <name type="scientific">Terrisporobacter othiniensis</name>
    <dbReference type="NCBI Taxonomy" id="1577792"/>
    <lineage>
        <taxon>Bacteria</taxon>
        <taxon>Bacillati</taxon>
        <taxon>Bacillota</taxon>
        <taxon>Clostridia</taxon>
        <taxon>Peptostreptococcales</taxon>
        <taxon>Peptostreptococcaceae</taxon>
        <taxon>Terrisporobacter</taxon>
    </lineage>
</organism>
<evidence type="ECO:0008006" key="4">
    <source>
        <dbReference type="Google" id="ProtNLM"/>
    </source>
</evidence>
<accession>A0A0B3VVY8</accession>
<dbReference type="OrthoDB" id="1749668at2"/>
<keyword evidence="3" id="KW-1185">Reference proteome</keyword>
<evidence type="ECO:0000313" key="3">
    <source>
        <dbReference type="Proteomes" id="UP000031189"/>
    </source>
</evidence>
<sequence length="245" mass="28002">MNLKKSLSRLIILAMLFTGCSNYQVQNKSISLPDEATKQKTMTKVQNDVNEIIGKDYDYVLSNLGEPNSTAYWIDKSNIDNIDNLENLDDIEDITDINLIYLKNVLNEGVNSSALYLKLKDKVVKKAQIVDYSRGNRIKTLDKSKILIDCYNDGDIVKTADLDMKKLDDFTGIDSSEMEKIVGKKQPSYDAYLYDKAEKSINVYYLDDEDKLLSIITKDNKISEIKILDNKKEVINEIKNIMLDN</sequence>
<proteinExistence type="predicted"/>
<keyword evidence="1" id="KW-0732">Signal</keyword>
<evidence type="ECO:0000256" key="1">
    <source>
        <dbReference type="SAM" id="SignalP"/>
    </source>
</evidence>
<reference evidence="2 3" key="1">
    <citation type="submission" date="2014-12" db="EMBL/GenBank/DDBJ databases">
        <title>Draft genome sequence of Terrisporobacter sp. 08-306576, isolated from the blood culture of a bacteremia patient.</title>
        <authorList>
            <person name="Lund L.C."/>
            <person name="Sydenham T.V."/>
            <person name="Hogh S.V."/>
            <person name="Skov M.N."/>
            <person name="Kemp M."/>
            <person name="Justesen U.S."/>
        </authorList>
    </citation>
    <scope>NUCLEOTIDE SEQUENCE [LARGE SCALE GENOMIC DNA]</scope>
    <source>
        <strain evidence="2 3">08-306576</strain>
    </source>
</reference>
<evidence type="ECO:0000313" key="2">
    <source>
        <dbReference type="EMBL" id="KHS56754.1"/>
    </source>
</evidence>
<dbReference type="RefSeq" id="WP_039680205.1">
    <property type="nucleotide sequence ID" value="NZ_JWHR01000109.1"/>
</dbReference>
<feature type="chain" id="PRO_5038618910" description="Lipoprotein" evidence="1">
    <location>
        <begin position="24"/>
        <end position="245"/>
    </location>
</feature>
<feature type="signal peptide" evidence="1">
    <location>
        <begin position="1"/>
        <end position="23"/>
    </location>
</feature>
<dbReference type="AlphaFoldDB" id="A0A0B3VVY8"/>
<gene>
    <name evidence="2" type="ORF">QX51_12295</name>
</gene>
<dbReference type="Proteomes" id="UP000031189">
    <property type="component" value="Unassembled WGS sequence"/>
</dbReference>
<name>A0A0B3VVY8_9FIRM</name>
<comment type="caution">
    <text evidence="2">The sequence shown here is derived from an EMBL/GenBank/DDBJ whole genome shotgun (WGS) entry which is preliminary data.</text>
</comment>